<keyword evidence="3 8" id="KW-0813">Transport</keyword>
<dbReference type="GO" id="GO:0005886">
    <property type="term" value="C:plasma membrane"/>
    <property type="evidence" value="ECO:0007669"/>
    <property type="project" value="UniProtKB-SubCell"/>
</dbReference>
<keyword evidence="5 8" id="KW-0812">Transmembrane</keyword>
<proteinExistence type="inferred from homology"/>
<organism evidence="10 11">
    <name type="scientific">Naganishia liquefaciens</name>
    <dbReference type="NCBI Taxonomy" id="104408"/>
    <lineage>
        <taxon>Eukaryota</taxon>
        <taxon>Fungi</taxon>
        <taxon>Dikarya</taxon>
        <taxon>Basidiomycota</taxon>
        <taxon>Agaricomycotina</taxon>
        <taxon>Tremellomycetes</taxon>
        <taxon>Filobasidiales</taxon>
        <taxon>Filobasidiaceae</taxon>
        <taxon>Naganishia</taxon>
    </lineage>
</organism>
<evidence type="ECO:0000256" key="4">
    <source>
        <dbReference type="ARBA" id="ARBA00022596"/>
    </source>
</evidence>
<name>A0A8H3YDR2_9TREE</name>
<evidence type="ECO:0000256" key="9">
    <source>
        <dbReference type="SAM" id="MobiDB-lite"/>
    </source>
</evidence>
<dbReference type="GO" id="GO:0012505">
    <property type="term" value="C:endomembrane system"/>
    <property type="evidence" value="ECO:0007669"/>
    <property type="project" value="UniProtKB-SubCell"/>
</dbReference>
<keyword evidence="11" id="KW-1185">Reference proteome</keyword>
<gene>
    <name evidence="10" type="ORF">NliqN6_0443</name>
</gene>
<feature type="region of interest" description="Disordered" evidence="9">
    <location>
        <begin position="298"/>
        <end position="328"/>
    </location>
</feature>
<feature type="compositionally biased region" description="Basic and acidic residues" evidence="9">
    <location>
        <begin position="317"/>
        <end position="328"/>
    </location>
</feature>
<dbReference type="PANTHER" id="PTHR31611">
    <property type="entry name" value="HIGH-AFFINITY NICKEL TRANSPORT PROTEIN NIC1"/>
    <property type="match status" value="1"/>
</dbReference>
<comment type="similarity">
    <text evidence="2 8">Belongs to the NiCoT transporter (TC 2.A.52) family.</text>
</comment>
<keyword evidence="4" id="KW-0533">Nickel</keyword>
<dbReference type="PANTHER" id="PTHR31611:SF0">
    <property type="entry name" value="HIGH-AFFINITY NICKEL TRANSPORT PROTEIN NIC1"/>
    <property type="match status" value="1"/>
</dbReference>
<comment type="subcellular location">
    <subcellularLocation>
        <location evidence="8">Cell membrane</location>
        <topology evidence="8">Multi-pass membrane protein</topology>
    </subcellularLocation>
    <subcellularLocation>
        <location evidence="1">Endomembrane system</location>
        <topology evidence="1">Multi-pass membrane protein</topology>
    </subcellularLocation>
</comment>
<keyword evidence="6 8" id="KW-1133">Transmembrane helix</keyword>
<evidence type="ECO:0000256" key="6">
    <source>
        <dbReference type="ARBA" id="ARBA00022989"/>
    </source>
</evidence>
<feature type="transmembrane region" description="Helical" evidence="8">
    <location>
        <begin position="213"/>
        <end position="238"/>
    </location>
</feature>
<dbReference type="InterPro" id="IPR011541">
    <property type="entry name" value="Ni/Co_transpt_high_affinity"/>
</dbReference>
<evidence type="ECO:0000256" key="7">
    <source>
        <dbReference type="ARBA" id="ARBA00023136"/>
    </source>
</evidence>
<evidence type="ECO:0000256" key="2">
    <source>
        <dbReference type="ARBA" id="ARBA00010892"/>
    </source>
</evidence>
<feature type="transmembrane region" description="Helical" evidence="8">
    <location>
        <begin position="411"/>
        <end position="435"/>
    </location>
</feature>
<feature type="transmembrane region" description="Helical" evidence="8">
    <location>
        <begin position="33"/>
        <end position="55"/>
    </location>
</feature>
<evidence type="ECO:0000313" key="11">
    <source>
        <dbReference type="Proteomes" id="UP000620104"/>
    </source>
</evidence>
<evidence type="ECO:0000313" key="10">
    <source>
        <dbReference type="EMBL" id="GHJ84041.1"/>
    </source>
</evidence>
<evidence type="ECO:0000256" key="5">
    <source>
        <dbReference type="ARBA" id="ARBA00022692"/>
    </source>
</evidence>
<protein>
    <recommendedName>
        <fullName evidence="8">Nickel/cobalt efflux system</fullName>
    </recommendedName>
</protein>
<dbReference type="Pfam" id="PF03824">
    <property type="entry name" value="NicO"/>
    <property type="match status" value="1"/>
</dbReference>
<comment type="caution">
    <text evidence="10">The sequence shown here is derived from an EMBL/GenBank/DDBJ whole genome shotgun (WGS) entry which is preliminary data.</text>
</comment>
<feature type="compositionally biased region" description="Polar residues" evidence="9">
    <location>
        <begin position="461"/>
        <end position="475"/>
    </location>
</feature>
<evidence type="ECO:0000256" key="8">
    <source>
        <dbReference type="RuleBase" id="RU362101"/>
    </source>
</evidence>
<sequence length="500" mass="54126">MRSKIRSLSVRTTRRFADFHGKIPYLRRIPVNAVGIILFVASVNVLIWIVCGIVLSRHTALLPTAALSYTLGLRHALDADHISLIDLMTRRLVAAGQRPVTVGTFFSLGHSTIVIVTSLVVAATTASISDRFDSFSRVGGIIGTSVSAAFLIFLGIMNGYVLFKLASKLRQVIRAEDGGKFGNEGKEWLVSGGGPMFRVLTKLFRVVDRPWKLYPLGVVFGLGFDTSSEIALLGISSIHAVQGTSIWLIMIFPILFTAGMCLIDTTDGGLMLTLYTWHDDDDVDVQGSKDAQYRLTADSSDVAGQRQGDLESGTSADEPRETAKLGKSADLDSEIPTLEMDNSSDATATPTLQPRKRQPDPLIFLYYSTILTGVTVIVALVIGTIQLLSLILNVAEPSGKFWDGVATAGDYYDVIGGSICGLFLVVGIGAVLCYSRFKRYVYATRAKNLAKKDAHAANLHEQGTQEETTELSVSDDSAAPKALDGDELNNPELLYSDPPR</sequence>
<feature type="region of interest" description="Disordered" evidence="9">
    <location>
        <begin position="460"/>
        <end position="500"/>
    </location>
</feature>
<feature type="transmembrane region" description="Helical" evidence="8">
    <location>
        <begin position="364"/>
        <end position="391"/>
    </location>
</feature>
<dbReference type="AlphaFoldDB" id="A0A8H3YDR2"/>
<feature type="transmembrane region" description="Helical" evidence="8">
    <location>
        <begin position="244"/>
        <end position="263"/>
    </location>
</feature>
<dbReference type="Proteomes" id="UP000620104">
    <property type="component" value="Unassembled WGS sequence"/>
</dbReference>
<reference evidence="10" key="1">
    <citation type="submission" date="2020-07" db="EMBL/GenBank/DDBJ databases">
        <title>Draft Genome Sequence of a Deep-Sea Yeast, Naganishia (Cryptococcus) liquefaciens strain N6.</title>
        <authorList>
            <person name="Han Y.W."/>
            <person name="Kajitani R."/>
            <person name="Morimoto H."/>
            <person name="Parhat M."/>
            <person name="Tsubouchi H."/>
            <person name="Bakenova O."/>
            <person name="Ogata M."/>
            <person name="Argunhan B."/>
            <person name="Aoki R."/>
            <person name="Kajiwara S."/>
            <person name="Itoh T."/>
            <person name="Iwasaki H."/>
        </authorList>
    </citation>
    <scope>NUCLEOTIDE SEQUENCE</scope>
    <source>
        <strain evidence="10">N6</strain>
    </source>
</reference>
<feature type="transmembrane region" description="Helical" evidence="8">
    <location>
        <begin position="141"/>
        <end position="163"/>
    </location>
</feature>
<keyword evidence="7 8" id="KW-0472">Membrane</keyword>
<dbReference type="InterPro" id="IPR004688">
    <property type="entry name" value="Ni/Co_transpt"/>
</dbReference>
<feature type="transmembrane region" description="Helical" evidence="8">
    <location>
        <begin position="100"/>
        <end position="121"/>
    </location>
</feature>
<accession>A0A8H3YDR2</accession>
<dbReference type="GO" id="GO:0015099">
    <property type="term" value="F:nickel cation transmembrane transporter activity"/>
    <property type="evidence" value="ECO:0007669"/>
    <property type="project" value="UniProtKB-UniRule"/>
</dbReference>
<dbReference type="OrthoDB" id="5197598at2759"/>
<dbReference type="EMBL" id="BLZA01000005">
    <property type="protein sequence ID" value="GHJ84041.1"/>
    <property type="molecule type" value="Genomic_DNA"/>
</dbReference>
<evidence type="ECO:0000256" key="1">
    <source>
        <dbReference type="ARBA" id="ARBA00004127"/>
    </source>
</evidence>
<evidence type="ECO:0000256" key="3">
    <source>
        <dbReference type="ARBA" id="ARBA00022448"/>
    </source>
</evidence>